<reference evidence="2" key="1">
    <citation type="submission" date="2022-10" db="EMBL/GenBank/DDBJ databases">
        <authorList>
            <person name="Yu W.X."/>
        </authorList>
    </citation>
    <scope>NUCLEOTIDE SEQUENCE</scope>
    <source>
        <strain evidence="2">AAT</strain>
    </source>
</reference>
<proteinExistence type="predicted"/>
<organism evidence="2 3">
    <name type="scientific">Plebeiibacterium sediminum</name>
    <dbReference type="NCBI Taxonomy" id="2992112"/>
    <lineage>
        <taxon>Bacteria</taxon>
        <taxon>Pseudomonadati</taxon>
        <taxon>Bacteroidota</taxon>
        <taxon>Bacteroidia</taxon>
        <taxon>Marinilabiliales</taxon>
        <taxon>Marinilabiliaceae</taxon>
        <taxon>Plebeiibacterium</taxon>
    </lineage>
</organism>
<dbReference type="RefSeq" id="WP_301193128.1">
    <property type="nucleotide sequence ID" value="NZ_JAPDPJ010000131.1"/>
</dbReference>
<feature type="transmembrane region" description="Helical" evidence="1">
    <location>
        <begin position="6"/>
        <end position="25"/>
    </location>
</feature>
<evidence type="ECO:0000313" key="2">
    <source>
        <dbReference type="EMBL" id="MCW3789580.1"/>
    </source>
</evidence>
<dbReference type="AlphaFoldDB" id="A0AAE3MAQ9"/>
<keyword evidence="1" id="KW-0812">Transmembrane</keyword>
<comment type="caution">
    <text evidence="2">The sequence shown here is derived from an EMBL/GenBank/DDBJ whole genome shotgun (WGS) entry which is preliminary data.</text>
</comment>
<keyword evidence="1" id="KW-0472">Membrane</keyword>
<name>A0AAE3MAQ9_9BACT</name>
<dbReference type="Proteomes" id="UP001209229">
    <property type="component" value="Unassembled WGS sequence"/>
</dbReference>
<keyword evidence="1" id="KW-1133">Transmembrane helix</keyword>
<keyword evidence="3" id="KW-1185">Reference proteome</keyword>
<evidence type="ECO:0000256" key="1">
    <source>
        <dbReference type="SAM" id="Phobius"/>
    </source>
</evidence>
<gene>
    <name evidence="2" type="ORF">OM075_24180</name>
</gene>
<protein>
    <submittedName>
        <fullName evidence="2">Uncharacterized protein</fullName>
    </submittedName>
</protein>
<evidence type="ECO:0000313" key="3">
    <source>
        <dbReference type="Proteomes" id="UP001209229"/>
    </source>
</evidence>
<dbReference type="EMBL" id="JAPDPJ010000131">
    <property type="protein sequence ID" value="MCW3789580.1"/>
    <property type="molecule type" value="Genomic_DNA"/>
</dbReference>
<sequence length="132" mass="15438">MNLEFWKLIITVAIPTIGWIVGYLLKQKNDIDNAKRNKRIDFLIKTYIKIENCIQRKPSQVGKDLEDIVAEIQLMGNVQQVNLVKKFANDISEKNSADLEPLLISLRNDLRRELKLEKNNEKIQFLRMSNNN</sequence>
<accession>A0AAE3MAQ9</accession>